<keyword evidence="1" id="KW-0732">Signal</keyword>
<dbReference type="EMBL" id="BKCG01000001">
    <property type="protein sequence ID" value="GER58469.1"/>
    <property type="molecule type" value="Genomic_DNA"/>
</dbReference>
<gene>
    <name evidence="3" type="ORF">ULMA_05770</name>
</gene>
<proteinExistence type="predicted"/>
<dbReference type="GO" id="GO:0016209">
    <property type="term" value="F:antioxidant activity"/>
    <property type="evidence" value="ECO:0007669"/>
    <property type="project" value="InterPro"/>
</dbReference>
<dbReference type="PROSITE" id="PS51352">
    <property type="entry name" value="THIOREDOXIN_2"/>
    <property type="match status" value="1"/>
</dbReference>
<dbReference type="GO" id="GO:0016491">
    <property type="term" value="F:oxidoreductase activity"/>
    <property type="evidence" value="ECO:0007669"/>
    <property type="project" value="InterPro"/>
</dbReference>
<protein>
    <recommendedName>
        <fullName evidence="2">Thioredoxin domain-containing protein</fullName>
    </recommendedName>
</protein>
<sequence length="442" mass="50798">MMKKLLFLLLLPITLFGQHTLKGNFAVENGYQFAILYRIAPDNVFYVTDSNMNAEGILELPLSAEVTPGMYRLVYNLPQDQHFFDFLYNGKENIEFNFSSDKVITYVNSDENKLWSEYRKQLNTFENEIAGLMTGTEVNSKDMKKVLKRKKKWFEDVQETSKGTFAELFINNTQPYVTEQFENKSTYNSNAKKAYLKNLDFSNTMIQNSAIPLEQSLKYIFNFVNQENLTVSREENIDDIAKSVKTASAGYQMNLLENVYNFLVAQEEVAEANYLAGKHLIPLADANNKTELSNRLKLYMSLSIGAKAPNFGWPEYDGDVETINTLHQLEGYENYIVVFWSSLCSHCLKEIPILHNKIKTLDEGKLKVIAVGLEDFEQEWAPKAKLFPEFINVLGLGRWENQIGNLYDVSGTPTYFFLDGEKKIKVKPETLEELFIIIDAIE</sequence>
<feature type="chain" id="PRO_5023921135" description="Thioredoxin domain-containing protein" evidence="1">
    <location>
        <begin position="18"/>
        <end position="442"/>
    </location>
</feature>
<reference evidence="3 4" key="1">
    <citation type="submission" date="2019-08" db="EMBL/GenBank/DDBJ databases">
        <title>Draft genome sequence of Ulvibacter marinus type strain NBRC 109484.</title>
        <authorList>
            <person name="Kawano K."/>
            <person name="Ushijima N."/>
            <person name="Kihara M."/>
            <person name="Itoh H."/>
        </authorList>
    </citation>
    <scope>NUCLEOTIDE SEQUENCE [LARGE SCALE GENOMIC DNA]</scope>
    <source>
        <strain evidence="3 4">NBRC 109484</strain>
    </source>
</reference>
<feature type="signal peptide" evidence="1">
    <location>
        <begin position="1"/>
        <end position="17"/>
    </location>
</feature>
<evidence type="ECO:0000256" key="1">
    <source>
        <dbReference type="SAM" id="SignalP"/>
    </source>
</evidence>
<dbReference type="InterPro" id="IPR013766">
    <property type="entry name" value="Thioredoxin_domain"/>
</dbReference>
<dbReference type="SUPFAM" id="SSF52833">
    <property type="entry name" value="Thioredoxin-like"/>
    <property type="match status" value="1"/>
</dbReference>
<dbReference type="InterPro" id="IPR000866">
    <property type="entry name" value="AhpC/TSA"/>
</dbReference>
<dbReference type="CDD" id="cd02966">
    <property type="entry name" value="TlpA_like_family"/>
    <property type="match status" value="1"/>
</dbReference>
<dbReference type="Gene3D" id="3.40.30.10">
    <property type="entry name" value="Glutaredoxin"/>
    <property type="match status" value="1"/>
</dbReference>
<dbReference type="InterPro" id="IPR036249">
    <property type="entry name" value="Thioredoxin-like_sf"/>
</dbReference>
<dbReference type="AlphaFoldDB" id="A0A5J4IMK9"/>
<name>A0A5J4IMK9_9FLAO</name>
<feature type="domain" description="Thioredoxin" evidence="2">
    <location>
        <begin position="302"/>
        <end position="442"/>
    </location>
</feature>
<dbReference type="Pfam" id="PF00578">
    <property type="entry name" value="AhpC-TSA"/>
    <property type="match status" value="1"/>
</dbReference>
<organism evidence="3 4">
    <name type="scientific">Patiriisocius marinus</name>
    <dbReference type="NCBI Taxonomy" id="1397112"/>
    <lineage>
        <taxon>Bacteria</taxon>
        <taxon>Pseudomonadati</taxon>
        <taxon>Bacteroidota</taxon>
        <taxon>Flavobacteriia</taxon>
        <taxon>Flavobacteriales</taxon>
        <taxon>Flavobacteriaceae</taxon>
        <taxon>Patiriisocius</taxon>
    </lineage>
</organism>
<comment type="caution">
    <text evidence="3">The sequence shown here is derived from an EMBL/GenBank/DDBJ whole genome shotgun (WGS) entry which is preliminary data.</text>
</comment>
<evidence type="ECO:0000259" key="2">
    <source>
        <dbReference type="PROSITE" id="PS51352"/>
    </source>
</evidence>
<evidence type="ECO:0000313" key="3">
    <source>
        <dbReference type="EMBL" id="GER58469.1"/>
    </source>
</evidence>
<dbReference type="Proteomes" id="UP000326509">
    <property type="component" value="Unassembled WGS sequence"/>
</dbReference>
<evidence type="ECO:0000313" key="4">
    <source>
        <dbReference type="Proteomes" id="UP000326509"/>
    </source>
</evidence>
<keyword evidence="4" id="KW-1185">Reference proteome</keyword>
<accession>A0A5J4IMK9</accession>